<evidence type="ECO:0000313" key="1">
    <source>
        <dbReference type="EMBL" id="RDH86406.1"/>
    </source>
</evidence>
<dbReference type="Proteomes" id="UP000254771">
    <property type="component" value="Unassembled WGS sequence"/>
</dbReference>
<keyword evidence="2" id="KW-1185">Reference proteome</keyword>
<reference evidence="1 2" key="1">
    <citation type="journal article" date="2018" name="ISME J.">
        <title>Endosymbiont genomes yield clues of tubeworm success.</title>
        <authorList>
            <person name="Li Y."/>
            <person name="Liles M.R."/>
            <person name="Halanych K.M."/>
        </authorList>
    </citation>
    <scope>NUCLEOTIDE SEQUENCE [LARGE SCALE GENOMIC DNA]</scope>
    <source>
        <strain evidence="1">A1462</strain>
    </source>
</reference>
<name>A0A370DQI1_9GAMM</name>
<sequence>MISRKLSRFSVGRVRCALCQA</sequence>
<comment type="caution">
    <text evidence="1">The sequence shown here is derived from an EMBL/GenBank/DDBJ whole genome shotgun (WGS) entry which is preliminary data.</text>
</comment>
<gene>
    <name evidence="1" type="ORF">DIZ78_08295</name>
</gene>
<protein>
    <submittedName>
        <fullName evidence="1">Uncharacterized protein</fullName>
    </submittedName>
</protein>
<evidence type="ECO:0000313" key="2">
    <source>
        <dbReference type="Proteomes" id="UP000254771"/>
    </source>
</evidence>
<dbReference type="AlphaFoldDB" id="A0A370DQI1"/>
<dbReference type="EMBL" id="QFXE01000010">
    <property type="protein sequence ID" value="RDH86406.1"/>
    <property type="molecule type" value="Genomic_DNA"/>
</dbReference>
<proteinExistence type="predicted"/>
<accession>A0A370DQI1</accession>
<dbReference type="NCBIfam" id="TIGR01053">
    <property type="entry name" value="LSD1"/>
    <property type="match status" value="1"/>
</dbReference>
<organism evidence="1 2">
    <name type="scientific">endosymbiont of Escarpia spicata</name>
    <dbReference type="NCBI Taxonomy" id="2200908"/>
    <lineage>
        <taxon>Bacteria</taxon>
        <taxon>Pseudomonadati</taxon>
        <taxon>Pseudomonadota</taxon>
        <taxon>Gammaproteobacteria</taxon>
        <taxon>sulfur-oxidizing symbionts</taxon>
    </lineage>
</organism>